<organism evidence="1 2">
    <name type="scientific">Fusobacterium necrogenes</name>
    <dbReference type="NCBI Taxonomy" id="858"/>
    <lineage>
        <taxon>Bacteria</taxon>
        <taxon>Fusobacteriati</taxon>
        <taxon>Fusobacteriota</taxon>
        <taxon>Fusobacteriia</taxon>
        <taxon>Fusobacteriales</taxon>
        <taxon>Fusobacteriaceae</taxon>
        <taxon>Fusobacterium</taxon>
    </lineage>
</organism>
<accession>A0A377GXP9</accession>
<name>A0A377GXP9_9FUSO</name>
<protein>
    <recommendedName>
        <fullName evidence="3">DUF2004 domain-containing protein</fullName>
    </recommendedName>
</protein>
<dbReference type="Proteomes" id="UP000255328">
    <property type="component" value="Unassembled WGS sequence"/>
</dbReference>
<keyword evidence="2" id="KW-1185">Reference proteome</keyword>
<sequence length="158" mass="19173">MKIRFFGEIDINKDYYETTIHLKDRDIQLDLDLEEVVGKKDWILEYDEYISNLSSFKEKIEEKLNEDFDDWGLTKEWIDWHIEEFDKKDIEKLTEETEKTLPIDEKLFRVINLVRVGIYPKYEDYAVWDFMLDKKFSSQILVVITDNKGEILDITWES</sequence>
<evidence type="ECO:0000313" key="1">
    <source>
        <dbReference type="EMBL" id="STO31542.1"/>
    </source>
</evidence>
<dbReference type="OrthoDB" id="87520at2"/>
<proteinExistence type="predicted"/>
<reference evidence="1 2" key="1">
    <citation type="submission" date="2018-06" db="EMBL/GenBank/DDBJ databases">
        <authorList>
            <consortium name="Pathogen Informatics"/>
            <person name="Doyle S."/>
        </authorList>
    </citation>
    <scope>NUCLEOTIDE SEQUENCE [LARGE SCALE GENOMIC DNA]</scope>
    <source>
        <strain evidence="1 2">NCTC10723</strain>
    </source>
</reference>
<dbReference type="RefSeq" id="WP_115269936.1">
    <property type="nucleotide sequence ID" value="NZ_CASFEE010000005.1"/>
</dbReference>
<gene>
    <name evidence="1" type="ORF">NCTC10723_00996</name>
</gene>
<dbReference type="EMBL" id="UGGU01000003">
    <property type="protein sequence ID" value="STO31542.1"/>
    <property type="molecule type" value="Genomic_DNA"/>
</dbReference>
<evidence type="ECO:0000313" key="2">
    <source>
        <dbReference type="Proteomes" id="UP000255328"/>
    </source>
</evidence>
<evidence type="ECO:0008006" key="3">
    <source>
        <dbReference type="Google" id="ProtNLM"/>
    </source>
</evidence>
<dbReference type="AlphaFoldDB" id="A0A377GXP9"/>